<name>M5G6T6_DACPD</name>
<feature type="compositionally biased region" description="Polar residues" evidence="1">
    <location>
        <begin position="95"/>
        <end position="107"/>
    </location>
</feature>
<dbReference type="RefSeq" id="XP_040628429.1">
    <property type="nucleotide sequence ID" value="XM_040771171.1"/>
</dbReference>
<feature type="region of interest" description="Disordered" evidence="1">
    <location>
        <begin position="79"/>
        <end position="139"/>
    </location>
</feature>
<dbReference type="GeneID" id="63686233"/>
<protein>
    <submittedName>
        <fullName evidence="2">Uncharacterized protein</fullName>
    </submittedName>
</protein>
<gene>
    <name evidence="2" type="ORF">DACRYDRAFT_16205</name>
</gene>
<evidence type="ECO:0000313" key="2">
    <source>
        <dbReference type="EMBL" id="EJU01532.1"/>
    </source>
</evidence>
<evidence type="ECO:0000256" key="1">
    <source>
        <dbReference type="SAM" id="MobiDB-lite"/>
    </source>
</evidence>
<keyword evidence="3" id="KW-1185">Reference proteome</keyword>
<organism evidence="2 3">
    <name type="scientific">Dacryopinax primogenitus (strain DJM 731)</name>
    <name type="common">Brown rot fungus</name>
    <dbReference type="NCBI Taxonomy" id="1858805"/>
    <lineage>
        <taxon>Eukaryota</taxon>
        <taxon>Fungi</taxon>
        <taxon>Dikarya</taxon>
        <taxon>Basidiomycota</taxon>
        <taxon>Agaricomycotina</taxon>
        <taxon>Dacrymycetes</taxon>
        <taxon>Dacrymycetales</taxon>
        <taxon>Dacrymycetaceae</taxon>
        <taxon>Dacryopinax</taxon>
    </lineage>
</organism>
<dbReference type="Proteomes" id="UP000030653">
    <property type="component" value="Unassembled WGS sequence"/>
</dbReference>
<dbReference type="AlphaFoldDB" id="M5G6T6"/>
<dbReference type="HOGENOM" id="CLU_1255951_0_0_1"/>
<proteinExistence type="predicted"/>
<sequence length="220" mass="24238">MQGKATLRLPNTYPTTLASRKWSLDAHNGLLHDPSDDECMLQKKQMGHSKNSRSNNAGACAQIQEANWLHLPNQSANLSPLPIQHHPHTDLHTMGPTQEESLSNSTLFEEPGQKATPTGQTHVGQTSASKVRSSSTSSAAPYIPQEGYGMTVYPYPWAVQETVCKPPNCQAKEQAEELVANAVADSDRLQEELHCTRTRHAQTEAHLQQVGGLDNFNLYF</sequence>
<feature type="compositionally biased region" description="Polar residues" evidence="1">
    <location>
        <begin position="115"/>
        <end position="126"/>
    </location>
</feature>
<accession>M5G6T6</accession>
<evidence type="ECO:0000313" key="3">
    <source>
        <dbReference type="Proteomes" id="UP000030653"/>
    </source>
</evidence>
<dbReference type="EMBL" id="JH795864">
    <property type="protein sequence ID" value="EJU01532.1"/>
    <property type="molecule type" value="Genomic_DNA"/>
</dbReference>
<feature type="compositionally biased region" description="Low complexity" evidence="1">
    <location>
        <begin position="127"/>
        <end position="139"/>
    </location>
</feature>
<reference evidence="2 3" key="1">
    <citation type="journal article" date="2012" name="Science">
        <title>The Paleozoic origin of enzymatic lignin decomposition reconstructed from 31 fungal genomes.</title>
        <authorList>
            <person name="Floudas D."/>
            <person name="Binder M."/>
            <person name="Riley R."/>
            <person name="Barry K."/>
            <person name="Blanchette R.A."/>
            <person name="Henrissat B."/>
            <person name="Martinez A.T."/>
            <person name="Otillar R."/>
            <person name="Spatafora J.W."/>
            <person name="Yadav J.S."/>
            <person name="Aerts A."/>
            <person name="Benoit I."/>
            <person name="Boyd A."/>
            <person name="Carlson A."/>
            <person name="Copeland A."/>
            <person name="Coutinho P.M."/>
            <person name="de Vries R.P."/>
            <person name="Ferreira P."/>
            <person name="Findley K."/>
            <person name="Foster B."/>
            <person name="Gaskell J."/>
            <person name="Glotzer D."/>
            <person name="Gorecki P."/>
            <person name="Heitman J."/>
            <person name="Hesse C."/>
            <person name="Hori C."/>
            <person name="Igarashi K."/>
            <person name="Jurgens J.A."/>
            <person name="Kallen N."/>
            <person name="Kersten P."/>
            <person name="Kohler A."/>
            <person name="Kuees U."/>
            <person name="Kumar T.K.A."/>
            <person name="Kuo A."/>
            <person name="LaButti K."/>
            <person name="Larrondo L.F."/>
            <person name="Lindquist E."/>
            <person name="Ling A."/>
            <person name="Lombard V."/>
            <person name="Lucas S."/>
            <person name="Lundell T."/>
            <person name="Martin R."/>
            <person name="McLaughlin D.J."/>
            <person name="Morgenstern I."/>
            <person name="Morin E."/>
            <person name="Murat C."/>
            <person name="Nagy L.G."/>
            <person name="Nolan M."/>
            <person name="Ohm R.A."/>
            <person name="Patyshakuliyeva A."/>
            <person name="Rokas A."/>
            <person name="Ruiz-Duenas F.J."/>
            <person name="Sabat G."/>
            <person name="Salamov A."/>
            <person name="Samejima M."/>
            <person name="Schmutz J."/>
            <person name="Slot J.C."/>
            <person name="St John F."/>
            <person name="Stenlid J."/>
            <person name="Sun H."/>
            <person name="Sun S."/>
            <person name="Syed K."/>
            <person name="Tsang A."/>
            <person name="Wiebenga A."/>
            <person name="Young D."/>
            <person name="Pisabarro A."/>
            <person name="Eastwood D.C."/>
            <person name="Martin F."/>
            <person name="Cullen D."/>
            <person name="Grigoriev I.V."/>
            <person name="Hibbett D.S."/>
        </authorList>
    </citation>
    <scope>NUCLEOTIDE SEQUENCE [LARGE SCALE GENOMIC DNA]</scope>
    <source>
        <strain evidence="2 3">DJM-731 SS1</strain>
    </source>
</reference>